<evidence type="ECO:0000313" key="2">
    <source>
        <dbReference type="EMBL" id="PWR72000.1"/>
    </source>
</evidence>
<dbReference type="Pfam" id="PF01995">
    <property type="entry name" value="NRD1_2"/>
    <property type="match status" value="1"/>
</dbReference>
<dbReference type="GeneID" id="97548140"/>
<dbReference type="AlphaFoldDB" id="A0A2V2N072"/>
<evidence type="ECO:0000259" key="1">
    <source>
        <dbReference type="Pfam" id="PF01995"/>
    </source>
</evidence>
<name>A0A2V2N072_9EURY</name>
<organism evidence="2 3">
    <name type="scientific">Methanospirillum lacunae</name>
    <dbReference type="NCBI Taxonomy" id="668570"/>
    <lineage>
        <taxon>Archaea</taxon>
        <taxon>Methanobacteriati</taxon>
        <taxon>Methanobacteriota</taxon>
        <taxon>Stenosarchaea group</taxon>
        <taxon>Methanomicrobia</taxon>
        <taxon>Methanomicrobiales</taxon>
        <taxon>Methanospirillaceae</taxon>
        <taxon>Methanospirillum</taxon>
    </lineage>
</organism>
<dbReference type="EMBL" id="QGMY01000007">
    <property type="protein sequence ID" value="PWR72000.1"/>
    <property type="molecule type" value="Genomic_DNA"/>
</dbReference>
<dbReference type="InterPro" id="IPR002846">
    <property type="entry name" value="NRD"/>
</dbReference>
<gene>
    <name evidence="2" type="ORF">DK846_08375</name>
</gene>
<evidence type="ECO:0000313" key="3">
    <source>
        <dbReference type="Proteomes" id="UP000245657"/>
    </source>
</evidence>
<dbReference type="InterPro" id="IPR036984">
    <property type="entry name" value="NrpR_dom_sf"/>
</dbReference>
<dbReference type="PANTHER" id="PTHR41964:SF1">
    <property type="entry name" value="GLOBAL NITROGEN REGULATOR NRPR"/>
    <property type="match status" value="1"/>
</dbReference>
<reference evidence="2 3" key="1">
    <citation type="submission" date="2018-05" db="EMBL/GenBank/DDBJ databases">
        <title>Draft genome of Methanospirillum lacunae Ki8-1.</title>
        <authorList>
            <person name="Dueholm M.S."/>
            <person name="Nielsen P.H."/>
            <person name="Bakmann L.F."/>
            <person name="Otzen D.E."/>
        </authorList>
    </citation>
    <scope>NUCLEOTIDE SEQUENCE [LARGE SCALE GENOMIC DNA]</scope>
    <source>
        <strain evidence="2 3">Ki8-1</strain>
    </source>
</reference>
<sequence length="248" mass="27029">MSDPLRFVSHRIEDYAMQVTFEPAKGTGTVVYNLSLIHKEDLDYALSVFRATCEAGVSPSGLIRVLNEGEDNDGYTIPSGQCGLLTLCSTTLDGLLVKRGIPFNPVGGGVVEVIDNIPRRFTHLIKYESTTIDPLQVLISQEITSVLDVMETGTGSLLGNIRECHMEAEDKVEEVLEELSESYFTGILDLGLPNTPCLGVAVDPQYMGVAALGGTNWIAALREEGVHVRMQAMKGVTDISRMEFITDM</sequence>
<dbReference type="PANTHER" id="PTHR41964">
    <property type="entry name" value="GLOBAL NITROGEN REGULATOR NRPR"/>
    <property type="match status" value="1"/>
</dbReference>
<dbReference type="RefSeq" id="WP_109968490.1">
    <property type="nucleotide sequence ID" value="NZ_CP176093.1"/>
</dbReference>
<proteinExistence type="predicted"/>
<dbReference type="Gene3D" id="3.30.70.1360">
    <property type="entry name" value="mj0159-like"/>
    <property type="match status" value="1"/>
</dbReference>
<keyword evidence="3" id="KW-1185">Reference proteome</keyword>
<feature type="domain" description="NrpR regulatory" evidence="1">
    <location>
        <begin position="6"/>
        <end position="243"/>
    </location>
</feature>
<accession>A0A2V2N072</accession>
<comment type="caution">
    <text evidence="2">The sequence shown here is derived from an EMBL/GenBank/DDBJ whole genome shotgun (WGS) entry which is preliminary data.</text>
</comment>
<dbReference type="OrthoDB" id="358798at2157"/>
<dbReference type="Proteomes" id="UP000245657">
    <property type="component" value="Unassembled WGS sequence"/>
</dbReference>
<protein>
    <recommendedName>
        <fullName evidence="1">NrpR regulatory domain-containing protein</fullName>
    </recommendedName>
</protein>
<dbReference type="InterPro" id="IPR038982">
    <property type="entry name" value="NrpR"/>
</dbReference>